<dbReference type="Gene3D" id="3.40.50.150">
    <property type="entry name" value="Vaccinia Virus protein VP39"/>
    <property type="match status" value="1"/>
</dbReference>
<evidence type="ECO:0000256" key="3">
    <source>
        <dbReference type="ARBA" id="ARBA00022603"/>
    </source>
</evidence>
<dbReference type="HAMAP" id="MF_00074">
    <property type="entry name" value="16SrRNA_methyltr_G"/>
    <property type="match status" value="1"/>
</dbReference>
<evidence type="ECO:0000256" key="1">
    <source>
        <dbReference type="ARBA" id="ARBA00022490"/>
    </source>
</evidence>
<dbReference type="AlphaFoldDB" id="A0A0W1KKL8"/>
<comment type="function">
    <text evidence="6">Specifically methylates the N7 position of guanine in position 518 of 16S rRNA.</text>
</comment>
<feature type="binding site" evidence="6">
    <location>
        <begin position="141"/>
        <end position="142"/>
    </location>
    <ligand>
        <name>S-adenosyl-L-methionine</name>
        <dbReference type="ChEBI" id="CHEBI:59789"/>
    </ligand>
</feature>
<dbReference type="PANTHER" id="PTHR31760:SF0">
    <property type="entry name" value="S-ADENOSYL-L-METHIONINE-DEPENDENT METHYLTRANSFERASES SUPERFAMILY PROTEIN"/>
    <property type="match status" value="1"/>
</dbReference>
<feature type="binding site" evidence="6">
    <location>
        <position position="156"/>
    </location>
    <ligand>
        <name>S-adenosyl-L-methionine</name>
        <dbReference type="ChEBI" id="CHEBI:59789"/>
    </ligand>
</feature>
<evidence type="ECO:0000256" key="2">
    <source>
        <dbReference type="ARBA" id="ARBA00022552"/>
    </source>
</evidence>
<keyword evidence="4 6" id="KW-0808">Transferase</keyword>
<dbReference type="PATRIC" id="fig|59561.3.peg.508"/>
<evidence type="ECO:0000256" key="5">
    <source>
        <dbReference type="ARBA" id="ARBA00022691"/>
    </source>
</evidence>
<dbReference type="CDD" id="cd02440">
    <property type="entry name" value="AdoMet_MTases"/>
    <property type="match status" value="1"/>
</dbReference>
<keyword evidence="2 6" id="KW-0698">rRNA processing</keyword>
<keyword evidence="1 6" id="KW-0963">Cytoplasm</keyword>
<evidence type="ECO:0000256" key="4">
    <source>
        <dbReference type="ARBA" id="ARBA00022679"/>
    </source>
</evidence>
<evidence type="ECO:0000313" key="8">
    <source>
        <dbReference type="Proteomes" id="UP000054404"/>
    </source>
</evidence>
<dbReference type="OrthoDB" id="9808773at2"/>
<sequence length="228" mass="25330">MSDARKSGWEPASARVDVVRVEPTPEGGAGHFGVREWERLVRFGELLVEQGELRGLIGPRELDRLWSRHLLNSTAVSEFVPNGMRIADVGAGAGFPGMVLAIIRPDLDVDLIEPMERRTDWLQFVTDELALENVNVIRARAEDLPKTYAVDVVTARAVAALKKLLPWTLPLLKPGGRLVALKGQRAEIEVAEAEKQLMKYRAQSARTMDVDVWGTDEGTRVVEVVKMK</sequence>
<comment type="caution">
    <text evidence="6">Lacks conserved residue(s) required for the propagation of feature annotation.</text>
</comment>
<protein>
    <recommendedName>
        <fullName evidence="6">Ribosomal RNA small subunit methyltransferase G</fullName>
        <ecNumber evidence="6">2.1.1.-</ecNumber>
    </recommendedName>
    <alternativeName>
        <fullName evidence="6">16S rRNA 7-methylguanosine methyltransferase</fullName>
        <shortName evidence="6">16S rRNA m7G methyltransferase</shortName>
    </alternativeName>
</protein>
<evidence type="ECO:0000313" key="7">
    <source>
        <dbReference type="EMBL" id="KTF04532.1"/>
    </source>
</evidence>
<dbReference type="GO" id="GO:0005829">
    <property type="term" value="C:cytosol"/>
    <property type="evidence" value="ECO:0007669"/>
    <property type="project" value="TreeGrafter"/>
</dbReference>
<keyword evidence="5 6" id="KW-0949">S-adenosyl-L-methionine</keyword>
<dbReference type="InterPro" id="IPR029063">
    <property type="entry name" value="SAM-dependent_MTases_sf"/>
</dbReference>
<reference evidence="7 8" key="1">
    <citation type="submission" date="2015-11" db="EMBL/GenBank/DDBJ databases">
        <title>Draft Genome Sequence of the Type Strain Trueperella bernardiae LCDC 89-0504T, Isolated from Blood Culture.</title>
        <authorList>
            <person name="Bernier A.-M."/>
            <person name="Bernard K."/>
        </authorList>
    </citation>
    <scope>NUCLEOTIDE SEQUENCE [LARGE SCALE GENOMIC DNA]</scope>
    <source>
        <strain evidence="7 8">LCDC 89-0504</strain>
    </source>
</reference>
<organism evidence="7 8">
    <name type="scientific">Trueperella bernardiae</name>
    <dbReference type="NCBI Taxonomy" id="59561"/>
    <lineage>
        <taxon>Bacteria</taxon>
        <taxon>Bacillati</taxon>
        <taxon>Actinomycetota</taxon>
        <taxon>Actinomycetes</taxon>
        <taxon>Actinomycetales</taxon>
        <taxon>Actinomycetaceae</taxon>
        <taxon>Trueperella</taxon>
    </lineage>
</organism>
<dbReference type="Proteomes" id="UP000054404">
    <property type="component" value="Unassembled WGS sequence"/>
</dbReference>
<feature type="binding site" evidence="6">
    <location>
        <position position="95"/>
    </location>
    <ligand>
        <name>S-adenosyl-L-methionine</name>
        <dbReference type="ChEBI" id="CHEBI:59789"/>
    </ligand>
</feature>
<dbReference type="Pfam" id="PF02527">
    <property type="entry name" value="GidB"/>
    <property type="match status" value="1"/>
</dbReference>
<dbReference type="PANTHER" id="PTHR31760">
    <property type="entry name" value="S-ADENOSYL-L-METHIONINE-DEPENDENT METHYLTRANSFERASES SUPERFAMILY PROTEIN"/>
    <property type="match status" value="1"/>
</dbReference>
<keyword evidence="8" id="KW-1185">Reference proteome</keyword>
<dbReference type="NCBIfam" id="TIGR00138">
    <property type="entry name" value="rsmG_gidB"/>
    <property type="match status" value="1"/>
</dbReference>
<dbReference type="RefSeq" id="WP_062612869.1">
    <property type="nucleotide sequence ID" value="NZ_CP127099.1"/>
</dbReference>
<dbReference type="EC" id="2.1.1.-" evidence="6"/>
<name>A0A0W1KKL8_9ACTO</name>
<dbReference type="InterPro" id="IPR003682">
    <property type="entry name" value="rRNA_ssu_MeTfrase_G"/>
</dbReference>
<dbReference type="SUPFAM" id="SSF53335">
    <property type="entry name" value="S-adenosyl-L-methionine-dependent methyltransferases"/>
    <property type="match status" value="1"/>
</dbReference>
<gene>
    <name evidence="6 7" type="primary">rsmG</name>
    <name evidence="7" type="ORF">AQZ59_00516</name>
</gene>
<dbReference type="STRING" id="59561.AQZ59_00516"/>
<dbReference type="EMBL" id="LNIZ01000002">
    <property type="protein sequence ID" value="KTF04532.1"/>
    <property type="molecule type" value="Genomic_DNA"/>
</dbReference>
<evidence type="ECO:0000256" key="6">
    <source>
        <dbReference type="HAMAP-Rule" id="MF_00074"/>
    </source>
</evidence>
<dbReference type="GO" id="GO:0070043">
    <property type="term" value="F:rRNA (guanine-N7-)-methyltransferase activity"/>
    <property type="evidence" value="ECO:0007669"/>
    <property type="project" value="UniProtKB-UniRule"/>
</dbReference>
<keyword evidence="3 6" id="KW-0489">Methyltransferase</keyword>
<comment type="caution">
    <text evidence="7">The sequence shown here is derived from an EMBL/GenBank/DDBJ whole genome shotgun (WGS) entry which is preliminary data.</text>
</comment>
<proteinExistence type="inferred from homology"/>
<feature type="binding site" evidence="6">
    <location>
        <position position="90"/>
    </location>
    <ligand>
        <name>S-adenosyl-L-methionine</name>
        <dbReference type="ChEBI" id="CHEBI:59789"/>
    </ligand>
</feature>
<comment type="subcellular location">
    <subcellularLocation>
        <location evidence="6">Cytoplasm</location>
    </subcellularLocation>
</comment>
<comment type="similarity">
    <text evidence="6">Belongs to the methyltransferase superfamily. RNA methyltransferase RsmG family.</text>
</comment>
<accession>A0A0W1KKL8</accession>